<dbReference type="GO" id="GO:0071949">
    <property type="term" value="F:FAD binding"/>
    <property type="evidence" value="ECO:0007669"/>
    <property type="project" value="InterPro"/>
</dbReference>
<keyword evidence="3" id="KW-1185">Reference proteome</keyword>
<dbReference type="SUPFAM" id="SSF54975">
    <property type="entry name" value="Acylphosphatase/BLUF domain-like"/>
    <property type="match status" value="1"/>
</dbReference>
<evidence type="ECO:0000313" key="3">
    <source>
        <dbReference type="Proteomes" id="UP000535890"/>
    </source>
</evidence>
<protein>
    <recommendedName>
        <fullName evidence="1">BLUF domain-containing protein</fullName>
    </recommendedName>
</protein>
<accession>A0A7Y9J582</accession>
<proteinExistence type="predicted"/>
<dbReference type="AlphaFoldDB" id="A0A7Y9J582"/>
<dbReference type="InterPro" id="IPR007024">
    <property type="entry name" value="BLUF_domain"/>
</dbReference>
<evidence type="ECO:0000313" key="2">
    <source>
        <dbReference type="EMBL" id="NYD35721.1"/>
    </source>
</evidence>
<dbReference type="RefSeq" id="WP_179793515.1">
    <property type="nucleotide sequence ID" value="NZ_BAABHP010000017.1"/>
</dbReference>
<sequence>MGDTAVPGHEAVFRLVYRSSVRLLPELRADALADIFEVARWKNDALGVTGALLIWQDVFVQVLEGDESVVRTLYATIHADHRHDHVALLDAAPAPERVFAGWSMARVGNDHGADIPVEIDREVAAAAPRPVDTVQNTMLDAMREYARDAVGA</sequence>
<comment type="caution">
    <text evidence="2">The sequence shown here is derived from an EMBL/GenBank/DDBJ whole genome shotgun (WGS) entry which is preliminary data.</text>
</comment>
<dbReference type="Proteomes" id="UP000535890">
    <property type="component" value="Unassembled WGS sequence"/>
</dbReference>
<dbReference type="Pfam" id="PF04940">
    <property type="entry name" value="BLUF"/>
    <property type="match status" value="1"/>
</dbReference>
<dbReference type="EMBL" id="JACCBN010000001">
    <property type="protein sequence ID" value="NYD35721.1"/>
    <property type="molecule type" value="Genomic_DNA"/>
</dbReference>
<dbReference type="PROSITE" id="PS50925">
    <property type="entry name" value="BLUF"/>
    <property type="match status" value="1"/>
</dbReference>
<dbReference type="SMART" id="SM01034">
    <property type="entry name" value="BLUF"/>
    <property type="match status" value="1"/>
</dbReference>
<dbReference type="Gene3D" id="3.30.70.100">
    <property type="match status" value="1"/>
</dbReference>
<dbReference type="GO" id="GO:0009882">
    <property type="term" value="F:blue light photoreceptor activity"/>
    <property type="evidence" value="ECO:0007669"/>
    <property type="project" value="InterPro"/>
</dbReference>
<organism evidence="2 3">
    <name type="scientific">Actinomycetospora corticicola</name>
    <dbReference type="NCBI Taxonomy" id="663602"/>
    <lineage>
        <taxon>Bacteria</taxon>
        <taxon>Bacillati</taxon>
        <taxon>Actinomycetota</taxon>
        <taxon>Actinomycetes</taxon>
        <taxon>Pseudonocardiales</taxon>
        <taxon>Pseudonocardiaceae</taxon>
        <taxon>Actinomycetospora</taxon>
    </lineage>
</organism>
<feature type="domain" description="BLUF" evidence="1">
    <location>
        <begin position="12"/>
        <end position="105"/>
    </location>
</feature>
<name>A0A7Y9J582_9PSEU</name>
<dbReference type="InterPro" id="IPR036046">
    <property type="entry name" value="Acylphosphatase-like_dom_sf"/>
</dbReference>
<gene>
    <name evidence="2" type="ORF">BJ983_001823</name>
</gene>
<evidence type="ECO:0000259" key="1">
    <source>
        <dbReference type="PROSITE" id="PS50925"/>
    </source>
</evidence>
<reference evidence="2 3" key="1">
    <citation type="submission" date="2020-07" db="EMBL/GenBank/DDBJ databases">
        <title>Sequencing the genomes of 1000 actinobacteria strains.</title>
        <authorList>
            <person name="Klenk H.-P."/>
        </authorList>
    </citation>
    <scope>NUCLEOTIDE SEQUENCE [LARGE SCALE GENOMIC DNA]</scope>
    <source>
        <strain evidence="2 3">DSM 45772</strain>
    </source>
</reference>